<keyword evidence="7" id="KW-1185">Reference proteome</keyword>
<dbReference type="SMART" id="SM00892">
    <property type="entry name" value="Endonuclease_NS"/>
    <property type="match status" value="1"/>
</dbReference>
<dbReference type="Proteomes" id="UP001230496">
    <property type="component" value="Chromosome"/>
</dbReference>
<evidence type="ECO:0000259" key="4">
    <source>
        <dbReference type="SMART" id="SM00477"/>
    </source>
</evidence>
<feature type="active site" description="Proton acceptor" evidence="1">
    <location>
        <position position="117"/>
    </location>
</feature>
<dbReference type="KEGG" id="msaa:QYS49_07405"/>
<evidence type="ECO:0000256" key="2">
    <source>
        <dbReference type="PIRSR" id="PIRSR640255-2"/>
    </source>
</evidence>
<dbReference type="InterPro" id="IPR001604">
    <property type="entry name" value="Endo_G_ENPP1-like_dom"/>
</dbReference>
<dbReference type="Pfam" id="PF01223">
    <property type="entry name" value="Endonuclease_NS"/>
    <property type="match status" value="1"/>
</dbReference>
<dbReference type="GO" id="GO:0016787">
    <property type="term" value="F:hydrolase activity"/>
    <property type="evidence" value="ECO:0007669"/>
    <property type="project" value="InterPro"/>
</dbReference>
<dbReference type="EMBL" id="CP129971">
    <property type="protein sequence ID" value="WKK77045.2"/>
    <property type="molecule type" value="Genomic_DNA"/>
</dbReference>
<dbReference type="InterPro" id="IPR044925">
    <property type="entry name" value="His-Me_finger_sf"/>
</dbReference>
<evidence type="ECO:0000313" key="6">
    <source>
        <dbReference type="EMBL" id="WKK77045.2"/>
    </source>
</evidence>
<feature type="signal peptide" evidence="3">
    <location>
        <begin position="1"/>
        <end position="18"/>
    </location>
</feature>
<dbReference type="SMART" id="SM00477">
    <property type="entry name" value="NUC"/>
    <property type="match status" value="1"/>
</dbReference>
<accession>A0AA49J9K7</accession>
<feature type="domain" description="DNA/RNA non-specific endonuclease/pyrophosphatase/phosphodiesterase" evidence="5">
    <location>
        <begin position="46"/>
        <end position="251"/>
    </location>
</feature>
<organism evidence="6 7">
    <name type="scientific">Marivirga salinarum</name>
    <dbReference type="NCBI Taxonomy" id="3059078"/>
    <lineage>
        <taxon>Bacteria</taxon>
        <taxon>Pseudomonadati</taxon>
        <taxon>Bacteroidota</taxon>
        <taxon>Cytophagia</taxon>
        <taxon>Cytophagales</taxon>
        <taxon>Marivirgaceae</taxon>
        <taxon>Marivirga</taxon>
    </lineage>
</organism>
<dbReference type="InterPro" id="IPR044929">
    <property type="entry name" value="DNA/RNA_non-sp_Endonuclease_sf"/>
</dbReference>
<evidence type="ECO:0000256" key="1">
    <source>
        <dbReference type="PIRSR" id="PIRSR640255-1"/>
    </source>
</evidence>
<dbReference type="Gene3D" id="3.40.570.10">
    <property type="entry name" value="Extracellular Endonuclease, subunit A"/>
    <property type="match status" value="1"/>
</dbReference>
<keyword evidence="3" id="KW-0732">Signal</keyword>
<dbReference type="SUPFAM" id="SSF54060">
    <property type="entry name" value="His-Me finger endonucleases"/>
    <property type="match status" value="1"/>
</dbReference>
<evidence type="ECO:0000256" key="3">
    <source>
        <dbReference type="SAM" id="SignalP"/>
    </source>
</evidence>
<dbReference type="AlphaFoldDB" id="A0AA49J9K7"/>
<dbReference type="PANTHER" id="PTHR13966">
    <property type="entry name" value="ENDONUCLEASE RELATED"/>
    <property type="match status" value="1"/>
</dbReference>
<sequence>MKKILLLLLLLLPFSVLSQENRPEIHCKHFLGGYPYGTPETNDLINRDIYALSNNDDTKFADWVAYRLTPDIINGSKKTRDWEKDPWLEDDETLEPYPGDHGDYDGAFAELKTHRGHQAPLASFDGHPDWQQTNYLSNITPQNGSLNSGVWAKIEKKVRELCEETGEVYVMTGPLYDGESIGTLPGSDEAHKIPTGYWKIVALKEEGDYINAASFIFEQQDAKKTISDALVTIDQIEERSALDFFWMFQSNKETALEANLNKEWALSNFE</sequence>
<feature type="domain" description="ENPP1-3/EXOG-like endonuclease/phosphodiesterase" evidence="4">
    <location>
        <begin position="47"/>
        <end position="251"/>
    </location>
</feature>
<gene>
    <name evidence="6" type="ORF">QYS49_07405</name>
</gene>
<dbReference type="GO" id="GO:0046872">
    <property type="term" value="F:metal ion binding"/>
    <property type="evidence" value="ECO:0007669"/>
    <property type="project" value="UniProtKB-KW"/>
</dbReference>
<name>A0AA49J9K7_9BACT</name>
<keyword evidence="6" id="KW-0540">Nuclease</keyword>
<keyword evidence="6" id="KW-0378">Hydrolase</keyword>
<proteinExistence type="predicted"/>
<dbReference type="GO" id="GO:0003676">
    <property type="term" value="F:nucleic acid binding"/>
    <property type="evidence" value="ECO:0007669"/>
    <property type="project" value="InterPro"/>
</dbReference>
<dbReference type="RefSeq" id="WP_308349939.1">
    <property type="nucleotide sequence ID" value="NZ_CP129971.1"/>
</dbReference>
<dbReference type="GO" id="GO:0004519">
    <property type="term" value="F:endonuclease activity"/>
    <property type="evidence" value="ECO:0007669"/>
    <property type="project" value="UniProtKB-KW"/>
</dbReference>
<evidence type="ECO:0000313" key="7">
    <source>
        <dbReference type="Proteomes" id="UP001230496"/>
    </source>
</evidence>
<feature type="chain" id="PRO_5041377328" evidence="3">
    <location>
        <begin position="19"/>
        <end position="270"/>
    </location>
</feature>
<protein>
    <submittedName>
        <fullName evidence="6">DNA/RNA non-specific endonuclease</fullName>
    </submittedName>
</protein>
<keyword evidence="6" id="KW-0255">Endonuclease</keyword>
<dbReference type="InterPro" id="IPR040255">
    <property type="entry name" value="Non-specific_endonuclease"/>
</dbReference>
<feature type="binding site" evidence="2">
    <location>
        <position position="147"/>
    </location>
    <ligand>
        <name>Mg(2+)</name>
        <dbReference type="ChEBI" id="CHEBI:18420"/>
        <note>catalytic</note>
    </ligand>
</feature>
<evidence type="ECO:0000259" key="5">
    <source>
        <dbReference type="SMART" id="SM00892"/>
    </source>
</evidence>
<keyword evidence="2" id="KW-0479">Metal-binding</keyword>
<dbReference type="PANTHER" id="PTHR13966:SF5">
    <property type="entry name" value="ENDONUCLEASE G, MITOCHONDRIAL"/>
    <property type="match status" value="1"/>
</dbReference>
<dbReference type="InterPro" id="IPR020821">
    <property type="entry name" value="ENPP1-3/EXOG-like_nuc-like"/>
</dbReference>
<reference evidence="6 7" key="1">
    <citation type="submission" date="2023-08" db="EMBL/GenBank/DDBJ databases">
        <title>Comparative genomics and taxonomic characterization of three novel marine species of genus Marivirga.</title>
        <authorList>
            <person name="Muhammad N."/>
            <person name="Kim S.-G."/>
        </authorList>
    </citation>
    <scope>NUCLEOTIDE SEQUENCE [LARGE SCALE GENOMIC DNA]</scope>
    <source>
        <strain evidence="6 7">BDSF4-3</strain>
    </source>
</reference>